<evidence type="ECO:0000313" key="2">
    <source>
        <dbReference type="EMBL" id="DAA03322.1"/>
    </source>
</evidence>
<accession>Q6IIE4</accession>
<feature type="region of interest" description="Disordered" evidence="1">
    <location>
        <begin position="1"/>
        <end position="27"/>
    </location>
</feature>
<name>Q6IIE4_DROME</name>
<dbReference type="AlphaFoldDB" id="Q6IIE4"/>
<reference evidence="2" key="1">
    <citation type="journal article" date="2003" name="Genome Biol.">
        <title>An integrated gene annotation and transcriptional profiling approach towards the full gene content of the Drosophila genome.</title>
        <authorList>
            <person name="Hild M."/>
            <person name="Beckmann B."/>
            <person name="Haas S.A."/>
            <person name="Koch B."/>
            <person name="Solovyev V."/>
            <person name="Busold C."/>
            <person name="Fellenberg K."/>
            <person name="Boutros M."/>
            <person name="Vingron M."/>
            <person name="Sauer F."/>
            <person name="Hoheisel J.D."/>
            <person name="Paro R."/>
        </authorList>
    </citation>
    <scope>NUCLEOTIDE SEQUENCE</scope>
</reference>
<protein>
    <submittedName>
        <fullName evidence="2">HDC18569</fullName>
    </submittedName>
</protein>
<sequence length="140" mass="15752">MKLELEQEHRTVQLKDEEVESSSSPNELPIPLVISPASRGNFHKVNSLTYCPLWHDPHPIPAHPRRPTPPANDVQFSVFDSISLGLPRRPGVMARTNESKSESTEVEVEVENQTNYMTSGVLNIRLPVHSRQLIGQVKVK</sequence>
<feature type="compositionally biased region" description="Basic and acidic residues" evidence="1">
    <location>
        <begin position="1"/>
        <end position="16"/>
    </location>
</feature>
<dbReference type="EMBL" id="BK003122">
    <property type="protein sequence ID" value="DAA03322.1"/>
    <property type="molecule type" value="Genomic_DNA"/>
</dbReference>
<gene>
    <name evidence="2" type="ORF">HDC18569</name>
</gene>
<evidence type="ECO:0000256" key="1">
    <source>
        <dbReference type="SAM" id="MobiDB-lite"/>
    </source>
</evidence>
<proteinExistence type="predicted"/>
<organism evidence="2">
    <name type="scientific">Drosophila melanogaster</name>
    <name type="common">Fruit fly</name>
    <dbReference type="NCBI Taxonomy" id="7227"/>
    <lineage>
        <taxon>Eukaryota</taxon>
        <taxon>Metazoa</taxon>
        <taxon>Ecdysozoa</taxon>
        <taxon>Arthropoda</taxon>
        <taxon>Hexapoda</taxon>
        <taxon>Insecta</taxon>
        <taxon>Pterygota</taxon>
        <taxon>Neoptera</taxon>
        <taxon>Endopterygota</taxon>
        <taxon>Diptera</taxon>
        <taxon>Brachycera</taxon>
        <taxon>Muscomorpha</taxon>
        <taxon>Ephydroidea</taxon>
        <taxon>Drosophilidae</taxon>
        <taxon>Drosophila</taxon>
        <taxon>Sophophora</taxon>
    </lineage>
</organism>